<name>A0A558C357_9BACT</name>
<proteinExistence type="predicted"/>
<sequence length="150" mass="16272">MKPSFRLDQHPRRWPQPLSAPPAGYFEQLPTRVMAQVAAPTRPWQLATWLRQAPAYVRTSLASTLLLGTFAASLWLGAGPARQPSVAAGLDGVPQEELVDYLASEAHLDLTDLAELPARPLGITHHYLHPSAPELADALDAQPTDEAALL</sequence>
<protein>
    <submittedName>
        <fullName evidence="2">Uncharacterized protein</fullName>
    </submittedName>
</protein>
<dbReference type="RefSeq" id="WP_144844502.1">
    <property type="nucleotide sequence ID" value="NZ_VMRJ01000001.1"/>
</dbReference>
<feature type="region of interest" description="Disordered" evidence="1">
    <location>
        <begin position="1"/>
        <end position="21"/>
    </location>
</feature>
<dbReference type="EMBL" id="VMRJ01000001">
    <property type="protein sequence ID" value="TVT43218.1"/>
    <property type="molecule type" value="Genomic_DNA"/>
</dbReference>
<dbReference type="Proteomes" id="UP000317624">
    <property type="component" value="Unassembled WGS sequence"/>
</dbReference>
<evidence type="ECO:0000256" key="1">
    <source>
        <dbReference type="SAM" id="MobiDB-lite"/>
    </source>
</evidence>
<dbReference type="AlphaFoldDB" id="A0A558C357"/>
<gene>
    <name evidence="2" type="ORF">FNT36_03755</name>
</gene>
<evidence type="ECO:0000313" key="2">
    <source>
        <dbReference type="EMBL" id="TVT43218.1"/>
    </source>
</evidence>
<accession>A0A558C357</accession>
<organism evidence="2 3">
    <name type="scientific">Hymenobacter setariae</name>
    <dbReference type="NCBI Taxonomy" id="2594794"/>
    <lineage>
        <taxon>Bacteria</taxon>
        <taxon>Pseudomonadati</taxon>
        <taxon>Bacteroidota</taxon>
        <taxon>Cytophagia</taxon>
        <taxon>Cytophagales</taxon>
        <taxon>Hymenobacteraceae</taxon>
        <taxon>Hymenobacter</taxon>
    </lineage>
</organism>
<feature type="compositionally biased region" description="Basic and acidic residues" evidence="1">
    <location>
        <begin position="1"/>
        <end position="11"/>
    </location>
</feature>
<comment type="caution">
    <text evidence="2">The sequence shown here is derived from an EMBL/GenBank/DDBJ whole genome shotgun (WGS) entry which is preliminary data.</text>
</comment>
<evidence type="ECO:0000313" key="3">
    <source>
        <dbReference type="Proteomes" id="UP000317624"/>
    </source>
</evidence>
<reference evidence="2 3" key="1">
    <citation type="submission" date="2019-07" db="EMBL/GenBank/DDBJ databases">
        <title>Hymenobacter sp. straun FUR1 Genome sequencing and assembly.</title>
        <authorList>
            <person name="Chhetri G."/>
        </authorList>
    </citation>
    <scope>NUCLEOTIDE SEQUENCE [LARGE SCALE GENOMIC DNA]</scope>
    <source>
        <strain evidence="2 3">Fur1</strain>
    </source>
</reference>
<dbReference type="OrthoDB" id="893763at2"/>
<keyword evidence="3" id="KW-1185">Reference proteome</keyword>